<dbReference type="Proteomes" id="UP000653411">
    <property type="component" value="Unassembled WGS sequence"/>
</dbReference>
<organism evidence="1 2">
    <name type="scientific">Streptomyces fuscichromogenes</name>
    <dbReference type="NCBI Taxonomy" id="1324013"/>
    <lineage>
        <taxon>Bacteria</taxon>
        <taxon>Bacillati</taxon>
        <taxon>Actinomycetota</taxon>
        <taxon>Actinomycetes</taxon>
        <taxon>Kitasatosporales</taxon>
        <taxon>Streptomycetaceae</taxon>
        <taxon>Streptomyces</taxon>
    </lineage>
</organism>
<dbReference type="AlphaFoldDB" id="A0A917UFB1"/>
<dbReference type="SUPFAM" id="SSF54919">
    <property type="entry name" value="Nucleoside diphosphate kinase, NDK"/>
    <property type="match status" value="1"/>
</dbReference>
<evidence type="ECO:0000313" key="2">
    <source>
        <dbReference type="Proteomes" id="UP000653411"/>
    </source>
</evidence>
<dbReference type="EMBL" id="BMML01000001">
    <property type="protein sequence ID" value="GGM88845.1"/>
    <property type="molecule type" value="Genomic_DNA"/>
</dbReference>
<proteinExistence type="predicted"/>
<keyword evidence="2" id="KW-1185">Reference proteome</keyword>
<sequence length="364" mass="39088">MTAHHSLATDLLAAVAAVTTDGPAAAGAGWVRHYTPPGPDDGSQFLLMLKPELLAEASTDASDGGGLLGRVLDRLAAGGLQLGAVRVVGAAELTARCMVEHHYAVLNRVSTQGLDALPPNARHRLAQRYTQDTTEHSDTVRTRILGGHQLLAQRPDLTATALDAFARNLPVAKAAAGVYTTELLLDGERFVVLNAFHPLQLAHFQQPGGAVAVLTCTTHRPTDLVRREVIGATDPAQAQPGSVKHMLYQDRATFTEWKVCTRLNGVHLSPGPVEAMFTIQRYFTDDWTPMPLAHTTLGMRLLATGADERALSALGDNPVVEYGGGGHLFDVTEDLTTQECEHMLLRLLERPPAARPYADQETTA</sequence>
<accession>A0A917UFB1</accession>
<dbReference type="InterPro" id="IPR036850">
    <property type="entry name" value="NDK-like_dom_sf"/>
</dbReference>
<dbReference type="RefSeq" id="WP_189260886.1">
    <property type="nucleotide sequence ID" value="NZ_BMML01000001.1"/>
</dbReference>
<name>A0A917UFB1_9ACTN</name>
<gene>
    <name evidence="1" type="ORF">GCM10011578_005550</name>
</gene>
<dbReference type="Gene3D" id="3.30.70.141">
    <property type="entry name" value="Nucleoside diphosphate kinase-like domain"/>
    <property type="match status" value="1"/>
</dbReference>
<protein>
    <submittedName>
        <fullName evidence="1">Uncharacterized protein</fullName>
    </submittedName>
</protein>
<comment type="caution">
    <text evidence="1">The sequence shown here is derived from an EMBL/GenBank/DDBJ whole genome shotgun (WGS) entry which is preliminary data.</text>
</comment>
<reference evidence="1" key="2">
    <citation type="submission" date="2020-09" db="EMBL/GenBank/DDBJ databases">
        <authorList>
            <person name="Sun Q."/>
            <person name="Zhou Y."/>
        </authorList>
    </citation>
    <scope>NUCLEOTIDE SEQUENCE</scope>
    <source>
        <strain evidence="1">CGMCC 4.7110</strain>
    </source>
</reference>
<evidence type="ECO:0000313" key="1">
    <source>
        <dbReference type="EMBL" id="GGM88845.1"/>
    </source>
</evidence>
<reference evidence="1" key="1">
    <citation type="journal article" date="2014" name="Int. J. Syst. Evol. Microbiol.">
        <title>Complete genome sequence of Corynebacterium casei LMG S-19264T (=DSM 44701T), isolated from a smear-ripened cheese.</title>
        <authorList>
            <consortium name="US DOE Joint Genome Institute (JGI-PGF)"/>
            <person name="Walter F."/>
            <person name="Albersmeier A."/>
            <person name="Kalinowski J."/>
            <person name="Ruckert C."/>
        </authorList>
    </citation>
    <scope>NUCLEOTIDE SEQUENCE</scope>
    <source>
        <strain evidence="1">CGMCC 4.7110</strain>
    </source>
</reference>